<dbReference type="PANTHER" id="PTHR30250:SF11">
    <property type="entry name" value="O-ANTIGEN TRANSPORTER-RELATED"/>
    <property type="match status" value="1"/>
</dbReference>
<dbReference type="RefSeq" id="WP_125390641.1">
    <property type="nucleotide sequence ID" value="NZ_CAUOMF010000042.1"/>
</dbReference>
<organism evidence="7 8">
    <name type="scientific">Streptococcus cristatus</name>
    <dbReference type="NCBI Taxonomy" id="45634"/>
    <lineage>
        <taxon>Bacteria</taxon>
        <taxon>Bacillati</taxon>
        <taxon>Bacillota</taxon>
        <taxon>Bacilli</taxon>
        <taxon>Lactobacillales</taxon>
        <taxon>Streptococcaceae</taxon>
        <taxon>Streptococcus</taxon>
    </lineage>
</organism>
<keyword evidence="2" id="KW-1003">Cell membrane</keyword>
<feature type="transmembrane region" description="Helical" evidence="6">
    <location>
        <begin position="260"/>
        <end position="280"/>
    </location>
</feature>
<evidence type="ECO:0000256" key="3">
    <source>
        <dbReference type="ARBA" id="ARBA00022692"/>
    </source>
</evidence>
<evidence type="ECO:0000256" key="5">
    <source>
        <dbReference type="ARBA" id="ARBA00023136"/>
    </source>
</evidence>
<feature type="transmembrane region" description="Helical" evidence="6">
    <location>
        <begin position="149"/>
        <end position="166"/>
    </location>
</feature>
<sequence length="427" mass="49247">MKIRTDPSDKEIYFWNLLGNLAASGVSVLYLLIITRLSSAKVADQFSLANSIGTLWIVIGLFQVRNYQGTDVKQRHSFIGYFQTRILTITIMILTLFPYLYIIGEGRYSLETLLLTFLMILYRMWDAVSDLFQGLFQQRERMDIAGKTMFIRYSTSVLVLLITLLLSESVLLALLSLVMWNGLLIFFYEMRFVAYFEKIQVRELLSTRYKKDIKDILLACWPLFVNGFILLYILNEPKIIIEKGLNQGFLQTGMQRDFNILFMPVFFMSLIILIVRPLITKLAILWNKKEYKEFSLIIKRLLGFLSLGGLFVTFIAYLFGVPVLSLIFGVDLNKYVLPFTILIFSGVLYALAIVFENILTIIRKQHLLVGLYIILLILTKLITEPFIYQKGMLGAAISFFIVMLVYLFGIASIYFLASRDKGSKNEI</sequence>
<dbReference type="GO" id="GO:0005886">
    <property type="term" value="C:plasma membrane"/>
    <property type="evidence" value="ECO:0007669"/>
    <property type="project" value="UniProtKB-SubCell"/>
</dbReference>
<keyword evidence="5 6" id="KW-0472">Membrane</keyword>
<feature type="transmembrane region" description="Helical" evidence="6">
    <location>
        <begin position="335"/>
        <end position="355"/>
    </location>
</feature>
<feature type="transmembrane region" description="Helical" evidence="6">
    <location>
        <begin position="12"/>
        <end position="34"/>
    </location>
</feature>
<comment type="subcellular location">
    <subcellularLocation>
        <location evidence="1">Cell membrane</location>
        <topology evidence="1">Multi-pass membrane protein</topology>
    </subcellularLocation>
</comment>
<feature type="transmembrane region" description="Helical" evidence="6">
    <location>
        <begin position="85"/>
        <end position="102"/>
    </location>
</feature>
<feature type="transmembrane region" description="Helical" evidence="6">
    <location>
        <begin position="172"/>
        <end position="196"/>
    </location>
</feature>
<feature type="transmembrane region" description="Helical" evidence="6">
    <location>
        <begin position="108"/>
        <end position="128"/>
    </location>
</feature>
<proteinExistence type="predicted"/>
<dbReference type="InterPro" id="IPR050833">
    <property type="entry name" value="Poly_Biosynth_Transport"/>
</dbReference>
<keyword evidence="3 6" id="KW-0812">Transmembrane</keyword>
<evidence type="ECO:0000313" key="8">
    <source>
        <dbReference type="Proteomes" id="UP000282617"/>
    </source>
</evidence>
<comment type="caution">
    <text evidence="7">The sequence shown here is derived from an EMBL/GenBank/DDBJ whole genome shotgun (WGS) entry which is preliminary data.</text>
</comment>
<feature type="transmembrane region" description="Helical" evidence="6">
    <location>
        <begin position="46"/>
        <end position="64"/>
    </location>
</feature>
<feature type="transmembrane region" description="Helical" evidence="6">
    <location>
        <begin position="301"/>
        <end position="329"/>
    </location>
</feature>
<gene>
    <name evidence="7" type="ORF">D8872_08255</name>
</gene>
<evidence type="ECO:0000256" key="1">
    <source>
        <dbReference type="ARBA" id="ARBA00004651"/>
    </source>
</evidence>
<reference evidence="7 8" key="1">
    <citation type="submission" date="2018-11" db="EMBL/GenBank/DDBJ databases">
        <title>Species Designations Belie Phenotypic and Genotypic Heterogeneity in Oral Streptococci.</title>
        <authorList>
            <person name="Velsko I."/>
        </authorList>
    </citation>
    <scope>NUCLEOTIDE SEQUENCE [LARGE SCALE GENOMIC DNA]</scope>
    <source>
        <strain evidence="7 8">BCC51</strain>
    </source>
</reference>
<feature type="transmembrane region" description="Helical" evidence="6">
    <location>
        <begin position="216"/>
        <end position="234"/>
    </location>
</feature>
<feature type="transmembrane region" description="Helical" evidence="6">
    <location>
        <begin position="367"/>
        <end position="387"/>
    </location>
</feature>
<evidence type="ECO:0000256" key="4">
    <source>
        <dbReference type="ARBA" id="ARBA00022989"/>
    </source>
</evidence>
<dbReference type="AlphaFoldDB" id="A0A3R9I7Y7"/>
<accession>A0A3R9I7Y7</accession>
<feature type="transmembrane region" description="Helical" evidence="6">
    <location>
        <begin position="393"/>
        <end position="417"/>
    </location>
</feature>
<protein>
    <submittedName>
        <fullName evidence="7">Polysaccharide biosynthesis protein</fullName>
    </submittedName>
</protein>
<evidence type="ECO:0000256" key="2">
    <source>
        <dbReference type="ARBA" id="ARBA00022475"/>
    </source>
</evidence>
<dbReference type="PANTHER" id="PTHR30250">
    <property type="entry name" value="PST FAMILY PREDICTED COLANIC ACID TRANSPORTER"/>
    <property type="match status" value="1"/>
</dbReference>
<dbReference type="Proteomes" id="UP000282617">
    <property type="component" value="Unassembled WGS sequence"/>
</dbReference>
<dbReference type="EMBL" id="RJNA01000013">
    <property type="protein sequence ID" value="RSI42318.1"/>
    <property type="molecule type" value="Genomic_DNA"/>
</dbReference>
<keyword evidence="4 6" id="KW-1133">Transmembrane helix</keyword>
<evidence type="ECO:0000313" key="7">
    <source>
        <dbReference type="EMBL" id="RSI42318.1"/>
    </source>
</evidence>
<evidence type="ECO:0000256" key="6">
    <source>
        <dbReference type="SAM" id="Phobius"/>
    </source>
</evidence>
<name>A0A3R9I7Y7_STRCR</name>